<evidence type="ECO:0000256" key="1">
    <source>
        <dbReference type="SAM" id="Phobius"/>
    </source>
</evidence>
<proteinExistence type="predicted"/>
<dbReference type="EMBL" id="QMBQ01000001">
    <property type="protein sequence ID" value="RAZ80624.1"/>
    <property type="molecule type" value="Genomic_DNA"/>
</dbReference>
<feature type="transmembrane region" description="Helical" evidence="1">
    <location>
        <begin position="50"/>
        <end position="74"/>
    </location>
</feature>
<name>A0A330H468_9HYPH</name>
<evidence type="ECO:0000313" key="2">
    <source>
        <dbReference type="EMBL" id="RAZ80624.1"/>
    </source>
</evidence>
<accession>A0A330H468</accession>
<organism evidence="2 3">
    <name type="scientific">Mesorhizobium atlanticum</name>
    <dbReference type="NCBI Taxonomy" id="2233532"/>
    <lineage>
        <taxon>Bacteria</taxon>
        <taxon>Pseudomonadati</taxon>
        <taxon>Pseudomonadota</taxon>
        <taxon>Alphaproteobacteria</taxon>
        <taxon>Hyphomicrobiales</taxon>
        <taxon>Phyllobacteriaceae</taxon>
        <taxon>Mesorhizobium</taxon>
    </lineage>
</organism>
<keyword evidence="1" id="KW-0472">Membrane</keyword>
<keyword evidence="1" id="KW-0812">Transmembrane</keyword>
<dbReference type="AlphaFoldDB" id="A0A330H468"/>
<gene>
    <name evidence="2" type="ORF">DPM35_04990</name>
</gene>
<dbReference type="Proteomes" id="UP000251956">
    <property type="component" value="Unassembled WGS sequence"/>
</dbReference>
<protein>
    <submittedName>
        <fullName evidence="2">Uncharacterized protein</fullName>
    </submittedName>
</protein>
<dbReference type="RefSeq" id="WP_112126162.1">
    <property type="nucleotide sequence ID" value="NZ_QMBQ01000001.1"/>
</dbReference>
<keyword evidence="1" id="KW-1133">Transmembrane helix</keyword>
<reference evidence="2 3" key="1">
    <citation type="submission" date="2018-07" db="EMBL/GenBank/DDBJ databases">
        <title>Diversity of Mesorhizobium strains in Brazil.</title>
        <authorList>
            <person name="Helene L.C.F."/>
            <person name="Dall'Agnol R."/>
            <person name="Delamuta J.R.M."/>
            <person name="Hungria M."/>
        </authorList>
    </citation>
    <scope>NUCLEOTIDE SEQUENCE [LARGE SCALE GENOMIC DNA]</scope>
    <source>
        <strain evidence="2 3">CNPSo 3140</strain>
    </source>
</reference>
<evidence type="ECO:0000313" key="3">
    <source>
        <dbReference type="Proteomes" id="UP000251956"/>
    </source>
</evidence>
<keyword evidence="3" id="KW-1185">Reference proteome</keyword>
<comment type="caution">
    <text evidence="2">The sequence shown here is derived from an EMBL/GenBank/DDBJ whole genome shotgun (WGS) entry which is preliminary data.</text>
</comment>
<sequence length="82" mass="8771">MLWSLVAAGVIGILLGFSVRAPALIVATAVIVVAGAVIGNTNGLFDRHRLLSILLLVVTLQCAYLVGLFVGLIWRRTATRER</sequence>